<comment type="caution">
    <text evidence="1">The sequence shown here is derived from an EMBL/GenBank/DDBJ whole genome shotgun (WGS) entry which is preliminary data.</text>
</comment>
<organism evidence="1 2">
    <name type="scientific">Armillaria luteobubalina</name>
    <dbReference type="NCBI Taxonomy" id="153913"/>
    <lineage>
        <taxon>Eukaryota</taxon>
        <taxon>Fungi</taxon>
        <taxon>Dikarya</taxon>
        <taxon>Basidiomycota</taxon>
        <taxon>Agaricomycotina</taxon>
        <taxon>Agaricomycetes</taxon>
        <taxon>Agaricomycetidae</taxon>
        <taxon>Agaricales</taxon>
        <taxon>Marasmiineae</taxon>
        <taxon>Physalacriaceae</taxon>
        <taxon>Armillaria</taxon>
    </lineage>
</organism>
<evidence type="ECO:0008006" key="3">
    <source>
        <dbReference type="Google" id="ProtNLM"/>
    </source>
</evidence>
<gene>
    <name evidence="1" type="ORF">EDD18DRAFT_1462276</name>
</gene>
<feature type="non-terminal residue" evidence="1">
    <location>
        <position position="307"/>
    </location>
</feature>
<accession>A0AA39Q980</accession>
<sequence>MSDHYESTGSSASSLNTEQFDLLQTLDVLSYSGLSVEYWVKHVFGMSMAEIALVHSRTRVWGVKRRLRQFIDVLSDEQGPIGLQQSFQDLWNAIVQDFCREDTYPRFPTLAQRSKGTIVLTPAAPDTDASDFRLKAVPLPEDEWRHTVSSIQVHVHGTLEIEKDHKTTLRDATNVCNRLRSKTTPSWANPRSSTHKALENDLLHHHPLKRIRISSDDISLGGLAQQCTSATYRMHVCLMSLQGADMTLHYYDSMGSIRSVPFNIIKRSEDLFLVIWARRASTHSNITLLAGGRKANSFLWILTLKRS</sequence>
<dbReference type="EMBL" id="JAUEPU010000013">
    <property type="protein sequence ID" value="KAK0497494.1"/>
    <property type="molecule type" value="Genomic_DNA"/>
</dbReference>
<protein>
    <recommendedName>
        <fullName evidence="3">Fungal-type protein kinase domain-containing protein</fullName>
    </recommendedName>
</protein>
<dbReference type="Proteomes" id="UP001175228">
    <property type="component" value="Unassembled WGS sequence"/>
</dbReference>
<evidence type="ECO:0000313" key="1">
    <source>
        <dbReference type="EMBL" id="KAK0497494.1"/>
    </source>
</evidence>
<evidence type="ECO:0000313" key="2">
    <source>
        <dbReference type="Proteomes" id="UP001175228"/>
    </source>
</evidence>
<dbReference type="AlphaFoldDB" id="A0AA39Q980"/>
<proteinExistence type="predicted"/>
<keyword evidence="2" id="KW-1185">Reference proteome</keyword>
<reference evidence="1" key="1">
    <citation type="submission" date="2023-06" db="EMBL/GenBank/DDBJ databases">
        <authorList>
            <consortium name="Lawrence Berkeley National Laboratory"/>
            <person name="Ahrendt S."/>
            <person name="Sahu N."/>
            <person name="Indic B."/>
            <person name="Wong-Bajracharya J."/>
            <person name="Merenyi Z."/>
            <person name="Ke H.-M."/>
            <person name="Monk M."/>
            <person name="Kocsube S."/>
            <person name="Drula E."/>
            <person name="Lipzen A."/>
            <person name="Balint B."/>
            <person name="Henrissat B."/>
            <person name="Andreopoulos B."/>
            <person name="Martin F.M."/>
            <person name="Harder C.B."/>
            <person name="Rigling D."/>
            <person name="Ford K.L."/>
            <person name="Foster G.D."/>
            <person name="Pangilinan J."/>
            <person name="Papanicolaou A."/>
            <person name="Barry K."/>
            <person name="LaButti K."/>
            <person name="Viragh M."/>
            <person name="Koriabine M."/>
            <person name="Yan M."/>
            <person name="Riley R."/>
            <person name="Champramary S."/>
            <person name="Plett K.L."/>
            <person name="Tsai I.J."/>
            <person name="Slot J."/>
            <person name="Sipos G."/>
            <person name="Plett J."/>
            <person name="Nagy L.G."/>
            <person name="Grigoriev I.V."/>
        </authorList>
    </citation>
    <scope>NUCLEOTIDE SEQUENCE</scope>
    <source>
        <strain evidence="1">HWK02</strain>
    </source>
</reference>
<name>A0AA39Q980_9AGAR</name>